<evidence type="ECO:0000256" key="2">
    <source>
        <dbReference type="ARBA" id="ARBA00022729"/>
    </source>
</evidence>
<comment type="subcellular location">
    <subcellularLocation>
        <location evidence="1">Cell envelope</location>
    </subcellularLocation>
</comment>
<feature type="signal peptide" evidence="3">
    <location>
        <begin position="1"/>
        <end position="25"/>
    </location>
</feature>
<dbReference type="EMBL" id="PVTQ01000007">
    <property type="protein sequence ID" value="PRY88835.1"/>
    <property type="molecule type" value="Genomic_DNA"/>
</dbReference>
<gene>
    <name evidence="5" type="ORF">CLV74_107177</name>
</gene>
<evidence type="ECO:0000313" key="6">
    <source>
        <dbReference type="Proteomes" id="UP000238392"/>
    </source>
</evidence>
<evidence type="ECO:0000313" key="5">
    <source>
        <dbReference type="EMBL" id="PRY88835.1"/>
    </source>
</evidence>
<dbReference type="Proteomes" id="UP000238392">
    <property type="component" value="Unassembled WGS sequence"/>
</dbReference>
<evidence type="ECO:0000256" key="1">
    <source>
        <dbReference type="ARBA" id="ARBA00004196"/>
    </source>
</evidence>
<feature type="domain" description="Imelysin-like" evidence="4">
    <location>
        <begin position="79"/>
        <end position="353"/>
    </location>
</feature>
<protein>
    <recommendedName>
        <fullName evidence="4">Imelysin-like domain-containing protein</fullName>
    </recommendedName>
</protein>
<proteinExistence type="predicted"/>
<comment type="caution">
    <text evidence="5">The sequence shown here is derived from an EMBL/GenBank/DDBJ whole genome shotgun (WGS) entry which is preliminary data.</text>
</comment>
<dbReference type="InterPro" id="IPR018976">
    <property type="entry name" value="Imelysin-like"/>
</dbReference>
<dbReference type="InterPro" id="IPR034984">
    <property type="entry name" value="Imelysin-like_IPPA"/>
</dbReference>
<organism evidence="5 6">
    <name type="scientific">Donghicola tyrosinivorans</name>
    <dbReference type="NCBI Taxonomy" id="1652492"/>
    <lineage>
        <taxon>Bacteria</taxon>
        <taxon>Pseudomonadati</taxon>
        <taxon>Pseudomonadota</taxon>
        <taxon>Alphaproteobacteria</taxon>
        <taxon>Rhodobacterales</taxon>
        <taxon>Roseobacteraceae</taxon>
        <taxon>Donghicola</taxon>
    </lineage>
</organism>
<evidence type="ECO:0000259" key="4">
    <source>
        <dbReference type="Pfam" id="PF09375"/>
    </source>
</evidence>
<dbReference type="InterPro" id="IPR038352">
    <property type="entry name" value="Imelysin_sf"/>
</dbReference>
<name>A0A2T0WQ79_9RHOB</name>
<sequence>MLHSLACVLGFAALSVATLNSEATAQTAPNVDAPGVPLETHSAETGLPYFPPGSGTISHEAITRRVLEVFEGQFGAFRDRSAKLHDVAVAHCAGTADEAALEAAFVDTWMAWAPLDSYQFGPIEQQGAALTVNFWPDKKNFVGRALLDLTKQSPEAQADGAVVATLSAGAQGLPALEMLIYDDAVPACPAVQGVSANLARLADDIYQGWFAENGWADLARAAGPDNPVYLAPSEFTKVVYTALDFGLIRVADVRLGRPLGTFERPFPTRAEAWRSGLTAQIILAQLEGIEEVVMSGFAGDLGDNTRSWMRTVFDQTEDRVAAIDAPINEAVADPMQRIRVEGLQSKVLYLQNQMAQDVGPNLGVETGFSAADGD</sequence>
<reference evidence="5 6" key="1">
    <citation type="submission" date="2018-03" db="EMBL/GenBank/DDBJ databases">
        <title>Genomic Encyclopedia of Archaeal and Bacterial Type Strains, Phase II (KMG-II): from individual species to whole genera.</title>
        <authorList>
            <person name="Goeker M."/>
        </authorList>
    </citation>
    <scope>NUCLEOTIDE SEQUENCE [LARGE SCALE GENOMIC DNA]</scope>
    <source>
        <strain evidence="5 6">DSM 100212</strain>
    </source>
</reference>
<dbReference type="CDD" id="cd14659">
    <property type="entry name" value="Imelysin-like_IPPA"/>
    <property type="match status" value="1"/>
</dbReference>
<dbReference type="OrthoDB" id="5729110at2"/>
<dbReference type="GO" id="GO:0030313">
    <property type="term" value="C:cell envelope"/>
    <property type="evidence" value="ECO:0007669"/>
    <property type="project" value="UniProtKB-SubCell"/>
</dbReference>
<dbReference type="AlphaFoldDB" id="A0A2T0WQ79"/>
<dbReference type="Pfam" id="PF09375">
    <property type="entry name" value="Peptidase_M75"/>
    <property type="match status" value="1"/>
</dbReference>
<keyword evidence="2 3" id="KW-0732">Signal</keyword>
<dbReference type="RefSeq" id="WP_106265054.1">
    <property type="nucleotide sequence ID" value="NZ_PVTQ01000007.1"/>
</dbReference>
<evidence type="ECO:0000256" key="3">
    <source>
        <dbReference type="SAM" id="SignalP"/>
    </source>
</evidence>
<feature type="chain" id="PRO_5015634232" description="Imelysin-like domain-containing protein" evidence="3">
    <location>
        <begin position="26"/>
        <end position="374"/>
    </location>
</feature>
<accession>A0A2T0WQ79</accession>
<dbReference type="Gene3D" id="1.20.1420.20">
    <property type="entry name" value="M75 peptidase, HXXE motif"/>
    <property type="match status" value="1"/>
</dbReference>
<keyword evidence="6" id="KW-1185">Reference proteome</keyword>